<keyword evidence="8 10" id="KW-0472">Membrane</keyword>
<comment type="subcellular location">
    <subcellularLocation>
        <location evidence="1">Cell membrane</location>
        <topology evidence="1">Multi-pass membrane protein</topology>
    </subcellularLocation>
</comment>
<feature type="transmembrane region" description="Helical" evidence="11">
    <location>
        <begin position="62"/>
        <end position="86"/>
    </location>
</feature>
<dbReference type="Pfam" id="PF03471">
    <property type="entry name" value="CorC_HlyC"/>
    <property type="match status" value="1"/>
</dbReference>
<dbReference type="SUPFAM" id="SSF56176">
    <property type="entry name" value="FAD-binding/transporter-associated domain-like"/>
    <property type="match status" value="1"/>
</dbReference>
<keyword evidence="6 10" id="KW-1133">Transmembrane helix</keyword>
<evidence type="ECO:0000256" key="8">
    <source>
        <dbReference type="ARBA" id="ARBA00023136"/>
    </source>
</evidence>
<dbReference type="InterPro" id="IPR002550">
    <property type="entry name" value="CNNM"/>
</dbReference>
<feature type="transmembrane region" description="Helical" evidence="11">
    <location>
        <begin position="93"/>
        <end position="111"/>
    </location>
</feature>
<dbReference type="GO" id="GO:0050660">
    <property type="term" value="F:flavin adenine dinucleotide binding"/>
    <property type="evidence" value="ECO:0007669"/>
    <property type="project" value="InterPro"/>
</dbReference>
<evidence type="ECO:0000256" key="7">
    <source>
        <dbReference type="ARBA" id="ARBA00023122"/>
    </source>
</evidence>
<dbReference type="Proteomes" id="UP001296776">
    <property type="component" value="Unassembled WGS sequence"/>
</dbReference>
<evidence type="ECO:0000259" key="13">
    <source>
        <dbReference type="PROSITE" id="PS51846"/>
    </source>
</evidence>
<feature type="domain" description="CNNM transmembrane" evidence="13">
    <location>
        <begin position="2"/>
        <end position="192"/>
    </location>
</feature>
<keyword evidence="7 9" id="KW-0129">CBS domain</keyword>
<protein>
    <submittedName>
        <fullName evidence="14">Magnesium/cobalt efflux protein</fullName>
    </submittedName>
</protein>
<proteinExistence type="inferred from homology"/>
<evidence type="ECO:0000256" key="5">
    <source>
        <dbReference type="ARBA" id="ARBA00022737"/>
    </source>
</evidence>
<dbReference type="InterPro" id="IPR000644">
    <property type="entry name" value="CBS_dom"/>
</dbReference>
<reference evidence="14" key="2">
    <citation type="journal article" date="2020" name="Microorganisms">
        <title>Osmotic Adaptation and Compatible Solute Biosynthesis of Phototrophic Bacteria as Revealed from Genome Analyses.</title>
        <authorList>
            <person name="Imhoff J.F."/>
            <person name="Rahn T."/>
            <person name="Kunzel S."/>
            <person name="Keller A."/>
            <person name="Neulinger S.C."/>
        </authorList>
    </citation>
    <scope>NUCLEOTIDE SEQUENCE</scope>
    <source>
        <strain evidence="14">DSM 11080</strain>
    </source>
</reference>
<keyword evidence="4 10" id="KW-0812">Transmembrane</keyword>
<accession>A0AAJ0U4D7</accession>
<dbReference type="EMBL" id="NRSJ01000012">
    <property type="protein sequence ID" value="MBK1704607.1"/>
    <property type="molecule type" value="Genomic_DNA"/>
</dbReference>
<gene>
    <name evidence="14" type="ORF">CKO40_08670</name>
</gene>
<dbReference type="InterPro" id="IPR044751">
    <property type="entry name" value="Ion_transp-like_CBS"/>
</dbReference>
<evidence type="ECO:0000256" key="3">
    <source>
        <dbReference type="ARBA" id="ARBA00022475"/>
    </source>
</evidence>
<dbReference type="SUPFAM" id="SSF54631">
    <property type="entry name" value="CBS-domain pair"/>
    <property type="match status" value="1"/>
</dbReference>
<dbReference type="SMART" id="SM01091">
    <property type="entry name" value="CorC_HlyC"/>
    <property type="match status" value="1"/>
</dbReference>
<evidence type="ECO:0000256" key="10">
    <source>
        <dbReference type="PROSITE-ProRule" id="PRU01193"/>
    </source>
</evidence>
<dbReference type="InterPro" id="IPR016169">
    <property type="entry name" value="FAD-bd_PCMH_sub2"/>
</dbReference>
<evidence type="ECO:0000256" key="2">
    <source>
        <dbReference type="ARBA" id="ARBA00006337"/>
    </source>
</evidence>
<evidence type="ECO:0000313" key="15">
    <source>
        <dbReference type="Proteomes" id="UP001296776"/>
    </source>
</evidence>
<dbReference type="CDD" id="cd04590">
    <property type="entry name" value="CBS_pair_CorC_HlyC_assoc"/>
    <property type="match status" value="1"/>
</dbReference>
<sequence>MNEIPLSALFASLGVLLLLSGFFSGSETALMTLNRYRLSYQADQGVRGAILARRLLDRPDRLIGLILLGNNFVNILASSLATVIALRIGGEGAIAIAAGLLTLIILIFSEVTPKTLAALHPERLAYPAAFAYTPLLKVLQPIVVSVNVVTNGLLRLLGVRPQEGQDNALSREELRTVVNEAGAMIPERSRDMLIAILDLENATVEEIMIPRNEVEGIDLQDPPDELITSIRRANYTLLPLFDGNFDNVIGMIHSRTAMHALLEQGLGRGQIDKDYLRSIAREPYFVPEGTHLYQQLVNFQRVRQRVGLVVDEYGDFQGLITLADLLEEIVGEFTTDPADAYPDIHRAEDGSLLIDCTITIRELNRAMRWSLPTHGPKTLNGLIIDYLETIPEPGTSLKLEDHPLEIIQADDTAVKTVKYRAEPGRMLH</sequence>
<dbReference type="GO" id="GO:0005886">
    <property type="term" value="C:plasma membrane"/>
    <property type="evidence" value="ECO:0007669"/>
    <property type="project" value="UniProtKB-SubCell"/>
</dbReference>
<feature type="domain" description="CBS" evidence="12">
    <location>
        <begin position="279"/>
        <end position="335"/>
    </location>
</feature>
<name>A0AAJ0U4D7_9GAMM</name>
<keyword evidence="5" id="KW-0677">Repeat</keyword>
<reference evidence="14" key="1">
    <citation type="submission" date="2017-08" db="EMBL/GenBank/DDBJ databases">
        <authorList>
            <person name="Imhoff J.F."/>
            <person name="Rahn T."/>
            <person name="Kuenzel S."/>
            <person name="Neulinger S.C."/>
        </authorList>
    </citation>
    <scope>NUCLEOTIDE SEQUENCE</scope>
    <source>
        <strain evidence="14">DSM 11080</strain>
    </source>
</reference>
<dbReference type="Pfam" id="PF01595">
    <property type="entry name" value="CNNM"/>
    <property type="match status" value="1"/>
</dbReference>
<dbReference type="InterPro" id="IPR005170">
    <property type="entry name" value="Transptr-assoc_dom"/>
</dbReference>
<organism evidence="14 15">
    <name type="scientific">Halochromatium glycolicum</name>
    <dbReference type="NCBI Taxonomy" id="85075"/>
    <lineage>
        <taxon>Bacteria</taxon>
        <taxon>Pseudomonadati</taxon>
        <taxon>Pseudomonadota</taxon>
        <taxon>Gammaproteobacteria</taxon>
        <taxon>Chromatiales</taxon>
        <taxon>Chromatiaceae</taxon>
        <taxon>Halochromatium</taxon>
    </lineage>
</organism>
<dbReference type="Gene3D" id="3.30.465.10">
    <property type="match status" value="1"/>
</dbReference>
<dbReference type="PROSITE" id="PS51846">
    <property type="entry name" value="CNNM"/>
    <property type="match status" value="1"/>
</dbReference>
<comment type="similarity">
    <text evidence="2">Belongs to the UPF0053 family.</text>
</comment>
<evidence type="ECO:0000256" key="6">
    <source>
        <dbReference type="ARBA" id="ARBA00022989"/>
    </source>
</evidence>
<dbReference type="RefSeq" id="WP_200345811.1">
    <property type="nucleotide sequence ID" value="NZ_NRSJ01000012.1"/>
</dbReference>
<evidence type="ECO:0000259" key="12">
    <source>
        <dbReference type="PROSITE" id="PS51371"/>
    </source>
</evidence>
<keyword evidence="15" id="KW-1185">Reference proteome</keyword>
<dbReference type="PROSITE" id="PS51371">
    <property type="entry name" value="CBS"/>
    <property type="match status" value="1"/>
</dbReference>
<comment type="caution">
    <text evidence="14">The sequence shown here is derived from an EMBL/GenBank/DDBJ whole genome shotgun (WGS) entry which is preliminary data.</text>
</comment>
<dbReference type="InterPro" id="IPR036318">
    <property type="entry name" value="FAD-bd_PCMH-like_sf"/>
</dbReference>
<dbReference type="PANTHER" id="PTHR22777">
    <property type="entry name" value="HEMOLYSIN-RELATED"/>
    <property type="match status" value="1"/>
</dbReference>
<evidence type="ECO:0000256" key="11">
    <source>
        <dbReference type="SAM" id="Phobius"/>
    </source>
</evidence>
<evidence type="ECO:0000313" key="14">
    <source>
        <dbReference type="EMBL" id="MBK1704607.1"/>
    </source>
</evidence>
<dbReference type="Gene3D" id="3.10.580.10">
    <property type="entry name" value="CBS-domain"/>
    <property type="match status" value="1"/>
</dbReference>
<keyword evidence="3" id="KW-1003">Cell membrane</keyword>
<dbReference type="InterPro" id="IPR046342">
    <property type="entry name" value="CBS_dom_sf"/>
</dbReference>
<evidence type="ECO:0000256" key="4">
    <source>
        <dbReference type="ARBA" id="ARBA00022692"/>
    </source>
</evidence>
<evidence type="ECO:0000256" key="9">
    <source>
        <dbReference type="PROSITE-ProRule" id="PRU00703"/>
    </source>
</evidence>
<evidence type="ECO:0000256" key="1">
    <source>
        <dbReference type="ARBA" id="ARBA00004651"/>
    </source>
</evidence>
<dbReference type="PANTHER" id="PTHR22777:SF32">
    <property type="entry name" value="UPF0053 INNER MEMBRANE PROTEIN YFJD"/>
    <property type="match status" value="1"/>
</dbReference>
<dbReference type="Pfam" id="PF00571">
    <property type="entry name" value="CBS"/>
    <property type="match status" value="1"/>
</dbReference>
<dbReference type="AlphaFoldDB" id="A0AAJ0U4D7"/>